<dbReference type="Pfam" id="PF07727">
    <property type="entry name" value="RVT_2"/>
    <property type="match status" value="1"/>
</dbReference>
<dbReference type="CDD" id="cd09272">
    <property type="entry name" value="RNase_HI_RT_Ty1"/>
    <property type="match status" value="1"/>
</dbReference>
<feature type="compositionally biased region" description="Polar residues" evidence="1">
    <location>
        <begin position="38"/>
        <end position="48"/>
    </location>
</feature>
<comment type="caution">
    <text evidence="3">The sequence shown here is derived from an EMBL/GenBank/DDBJ whole genome shotgun (WGS) entry which is preliminary data.</text>
</comment>
<protein>
    <recommendedName>
        <fullName evidence="2">Reverse transcriptase Ty1/copia-type domain-containing protein</fullName>
    </recommendedName>
</protein>
<dbReference type="PANTHER" id="PTHR11439">
    <property type="entry name" value="GAG-POL-RELATED RETROTRANSPOSON"/>
    <property type="match status" value="1"/>
</dbReference>
<accession>A0AAD8MCE8</accession>
<keyword evidence="4" id="KW-1185">Reference proteome</keyword>
<organism evidence="3 4">
    <name type="scientific">Heracleum sosnowskyi</name>
    <dbReference type="NCBI Taxonomy" id="360622"/>
    <lineage>
        <taxon>Eukaryota</taxon>
        <taxon>Viridiplantae</taxon>
        <taxon>Streptophyta</taxon>
        <taxon>Embryophyta</taxon>
        <taxon>Tracheophyta</taxon>
        <taxon>Spermatophyta</taxon>
        <taxon>Magnoliopsida</taxon>
        <taxon>eudicotyledons</taxon>
        <taxon>Gunneridae</taxon>
        <taxon>Pentapetalae</taxon>
        <taxon>asterids</taxon>
        <taxon>campanulids</taxon>
        <taxon>Apiales</taxon>
        <taxon>Apiaceae</taxon>
        <taxon>Apioideae</taxon>
        <taxon>apioid superclade</taxon>
        <taxon>Tordylieae</taxon>
        <taxon>Tordyliinae</taxon>
        <taxon>Heracleum</taxon>
    </lineage>
</organism>
<dbReference type="EMBL" id="JAUIZM010000008">
    <property type="protein sequence ID" value="KAK1370395.1"/>
    <property type="molecule type" value="Genomic_DNA"/>
</dbReference>
<name>A0AAD8MCE8_9APIA</name>
<feature type="domain" description="Reverse transcriptase Ty1/copia-type" evidence="2">
    <location>
        <begin position="139"/>
        <end position="266"/>
    </location>
</feature>
<dbReference type="InterPro" id="IPR013103">
    <property type="entry name" value="RVT_2"/>
</dbReference>
<reference evidence="3" key="2">
    <citation type="submission" date="2023-05" db="EMBL/GenBank/DDBJ databases">
        <authorList>
            <person name="Schelkunov M.I."/>
        </authorList>
    </citation>
    <scope>NUCLEOTIDE SEQUENCE</scope>
    <source>
        <strain evidence="3">Hsosn_3</strain>
        <tissue evidence="3">Leaf</tissue>
    </source>
</reference>
<dbReference type="SUPFAM" id="SSF56672">
    <property type="entry name" value="DNA/RNA polymerases"/>
    <property type="match status" value="1"/>
</dbReference>
<dbReference type="AlphaFoldDB" id="A0AAD8MCE8"/>
<gene>
    <name evidence="3" type="ORF">POM88_036487</name>
</gene>
<reference evidence="3" key="1">
    <citation type="submission" date="2023-02" db="EMBL/GenBank/DDBJ databases">
        <title>Genome of toxic invasive species Heracleum sosnowskyi carries increased number of genes despite the absence of recent whole-genome duplications.</title>
        <authorList>
            <person name="Schelkunov M."/>
            <person name="Shtratnikova V."/>
            <person name="Makarenko M."/>
            <person name="Klepikova A."/>
            <person name="Omelchenko D."/>
            <person name="Novikova G."/>
            <person name="Obukhova E."/>
            <person name="Bogdanov V."/>
            <person name="Penin A."/>
            <person name="Logacheva M."/>
        </authorList>
    </citation>
    <scope>NUCLEOTIDE SEQUENCE</scope>
    <source>
        <strain evidence="3">Hsosn_3</strain>
        <tissue evidence="3">Leaf</tissue>
    </source>
</reference>
<evidence type="ECO:0000313" key="3">
    <source>
        <dbReference type="EMBL" id="KAK1370395.1"/>
    </source>
</evidence>
<dbReference type="PANTHER" id="PTHR11439:SF483">
    <property type="entry name" value="PEPTIDE SYNTHASE GLIP-LIKE, PUTATIVE (AFU_ORTHOLOGUE AFUA_3G12920)-RELATED"/>
    <property type="match status" value="1"/>
</dbReference>
<proteinExistence type="predicted"/>
<evidence type="ECO:0000259" key="2">
    <source>
        <dbReference type="Pfam" id="PF07727"/>
    </source>
</evidence>
<sequence length="490" mass="55386">MSKRIVEESIDVSFQESNVDLSREEEDIADAGTDSELTRTLTVSQQAEKQPDATPGTEKQAETSSPVNATIDMLSKLTLEGPRGQRSTEKMHIYEGDEASPPSKRIRVNEEVIAQHSLPKSTRIVKNHPPELIIGDKSVEPPKDVSIIGTKWVFKNKVDEFGTVTRNKARLVAQGYNQQEGIDFDQTYAPVARLEAIRMLLSFACFKKFKLHQMDVKSAFLNGFLKEEVYVKQPPGFESEHFPNHVFKLKKALYGLRQAPRSWYERLIVQIYVNDIIFGSTNDSMCKWFSKCMHSEFDMSMMGELNYFLGLQVKQTPDGIYVHQTKYIKNLLKRFGFENVKSKSTPVSPVSKLTADEQGQSLVSWQSKKQNSVALSTAEGEYLAAGSCCSQILLMIQTLRGYGIKCSTIPIYCDNTSTINISKNPVNHSRTKHIYVRHHFLRDNVAKGKIELVFVSTEVQLADIFTKPLAEERFNVLCRELGMCDVQTAS</sequence>
<dbReference type="InterPro" id="IPR043502">
    <property type="entry name" value="DNA/RNA_pol_sf"/>
</dbReference>
<feature type="region of interest" description="Disordered" evidence="1">
    <location>
        <begin position="17"/>
        <end position="68"/>
    </location>
</feature>
<dbReference type="Proteomes" id="UP001237642">
    <property type="component" value="Unassembled WGS sequence"/>
</dbReference>
<evidence type="ECO:0000256" key="1">
    <source>
        <dbReference type="SAM" id="MobiDB-lite"/>
    </source>
</evidence>
<evidence type="ECO:0000313" key="4">
    <source>
        <dbReference type="Proteomes" id="UP001237642"/>
    </source>
</evidence>